<evidence type="ECO:0000313" key="1">
    <source>
        <dbReference type="EMBL" id="ETO06704.1"/>
    </source>
</evidence>
<keyword evidence="2" id="KW-1185">Reference proteome</keyword>
<evidence type="ECO:0000313" key="2">
    <source>
        <dbReference type="Proteomes" id="UP000023152"/>
    </source>
</evidence>
<dbReference type="Proteomes" id="UP000023152">
    <property type="component" value="Unassembled WGS sequence"/>
</dbReference>
<gene>
    <name evidence="1" type="ORF">RFI_30689</name>
</gene>
<proteinExistence type="predicted"/>
<accession>X6LYJ5</accession>
<protein>
    <submittedName>
        <fullName evidence="1">Uncharacterized protein</fullName>
    </submittedName>
</protein>
<organism evidence="1 2">
    <name type="scientific">Reticulomyxa filosa</name>
    <dbReference type="NCBI Taxonomy" id="46433"/>
    <lineage>
        <taxon>Eukaryota</taxon>
        <taxon>Sar</taxon>
        <taxon>Rhizaria</taxon>
        <taxon>Retaria</taxon>
        <taxon>Foraminifera</taxon>
        <taxon>Monothalamids</taxon>
        <taxon>Reticulomyxidae</taxon>
        <taxon>Reticulomyxa</taxon>
    </lineage>
</organism>
<reference evidence="1 2" key="1">
    <citation type="journal article" date="2013" name="Curr. Biol.">
        <title>The Genome of the Foraminiferan Reticulomyxa filosa.</title>
        <authorList>
            <person name="Glockner G."/>
            <person name="Hulsmann N."/>
            <person name="Schleicher M."/>
            <person name="Noegel A.A."/>
            <person name="Eichinger L."/>
            <person name="Gallinger C."/>
            <person name="Pawlowski J."/>
            <person name="Sierra R."/>
            <person name="Euteneuer U."/>
            <person name="Pillet L."/>
            <person name="Moustafa A."/>
            <person name="Platzer M."/>
            <person name="Groth M."/>
            <person name="Szafranski K."/>
            <person name="Schliwa M."/>
        </authorList>
    </citation>
    <scope>NUCLEOTIDE SEQUENCE [LARGE SCALE GENOMIC DNA]</scope>
</reference>
<sequence length="189" mass="22829">MPLNQQNCLLILLETFGNRIDKANIIDMWFQCNQIFANARFELKEKCSNLDLNEFTKRYIIFPWLALFSNTYLSVLEEKHELKIEREMCLHVLWNLLYKPKSTKYHQIGNDTLIDNLKRKCDQSGADFAKVSKNMEQHFDTIGFQKREDKKSWICEKHDQPMWLWKCYRKWINKQKMCIYLFICISLSL</sequence>
<dbReference type="EMBL" id="ASPP01026878">
    <property type="protein sequence ID" value="ETO06704.1"/>
    <property type="molecule type" value="Genomic_DNA"/>
</dbReference>
<dbReference type="AlphaFoldDB" id="X6LYJ5"/>
<comment type="caution">
    <text evidence="1">The sequence shown here is derived from an EMBL/GenBank/DDBJ whole genome shotgun (WGS) entry which is preliminary data.</text>
</comment>
<name>X6LYJ5_RETFI</name>